<dbReference type="SUPFAM" id="SSF58014">
    <property type="entry name" value="Coiled-coil domain of nucleotide exchange factor GrpE"/>
    <property type="match status" value="1"/>
</dbReference>
<comment type="similarity">
    <text evidence="2 10 12">Belongs to the GrpE family.</text>
</comment>
<evidence type="ECO:0000256" key="7">
    <source>
        <dbReference type="ARBA" id="ARBA00053401"/>
    </source>
</evidence>
<dbReference type="GO" id="GO:0051082">
    <property type="term" value="F:unfolded protein binding"/>
    <property type="evidence" value="ECO:0007669"/>
    <property type="project" value="TreeGrafter"/>
</dbReference>
<dbReference type="PANTHER" id="PTHR21237">
    <property type="entry name" value="GRPE PROTEIN"/>
    <property type="match status" value="1"/>
</dbReference>
<evidence type="ECO:0000256" key="5">
    <source>
        <dbReference type="ARBA" id="ARBA00023016"/>
    </source>
</evidence>
<keyword evidence="4 10" id="KW-0963">Cytoplasm</keyword>
<evidence type="ECO:0000313" key="15">
    <source>
        <dbReference type="Proteomes" id="UP000009229"/>
    </source>
</evidence>
<dbReference type="PRINTS" id="PR00773">
    <property type="entry name" value="GRPEPROTEIN"/>
</dbReference>
<evidence type="ECO:0000256" key="2">
    <source>
        <dbReference type="ARBA" id="ARBA00009054"/>
    </source>
</evidence>
<name>A0AAU8PBM5_DESK7</name>
<dbReference type="GO" id="GO:0051087">
    <property type="term" value="F:protein-folding chaperone binding"/>
    <property type="evidence" value="ECO:0007669"/>
    <property type="project" value="InterPro"/>
</dbReference>
<feature type="compositionally biased region" description="Basic and acidic residues" evidence="13">
    <location>
        <begin position="54"/>
        <end position="63"/>
    </location>
</feature>
<dbReference type="GO" id="GO:0006457">
    <property type="term" value="P:protein folding"/>
    <property type="evidence" value="ECO:0007669"/>
    <property type="project" value="InterPro"/>
</dbReference>
<reference evidence="15" key="1">
    <citation type="submission" date="2011-05" db="EMBL/GenBank/DDBJ databases">
        <title>Complete sequence of Desulfotomaculum kuznetsovii DSM 6115.</title>
        <authorList>
            <person name="Lucas S."/>
            <person name="Han J."/>
            <person name="Lapidus A."/>
            <person name="Cheng J.-F."/>
            <person name="Goodwin L."/>
            <person name="Pitluck S."/>
            <person name="Peters L."/>
            <person name="Mikhailova N."/>
            <person name="Lu M."/>
            <person name="Saunders E."/>
            <person name="Han C."/>
            <person name="Tapia R."/>
            <person name="Land M."/>
            <person name="Hauser L."/>
            <person name="Kyrpides N."/>
            <person name="Ivanova N."/>
            <person name="Pagani I."/>
            <person name="Nazina T."/>
            <person name="Ivanova A."/>
            <person name="Parshina S."/>
            <person name="Kuever J."/>
            <person name="Muyzer G."/>
            <person name="Plugge C."/>
            <person name="Stams A."/>
            <person name="Woyke T."/>
        </authorList>
    </citation>
    <scope>NUCLEOTIDE SEQUENCE [LARGE SCALE GENOMIC DNA]</scope>
    <source>
        <strain evidence="15">DSM 6115 / VKM B-1805 / 17</strain>
    </source>
</reference>
<dbReference type="InterPro" id="IPR013805">
    <property type="entry name" value="GrpE_CC"/>
</dbReference>
<evidence type="ECO:0000256" key="12">
    <source>
        <dbReference type="RuleBase" id="RU004478"/>
    </source>
</evidence>
<evidence type="ECO:0000256" key="9">
    <source>
        <dbReference type="ARBA" id="ARBA00076414"/>
    </source>
</evidence>
<accession>A0AAU8PBM5</accession>
<evidence type="ECO:0000256" key="1">
    <source>
        <dbReference type="ARBA" id="ARBA00004496"/>
    </source>
</evidence>
<comment type="subunit">
    <text evidence="3 10">Homodimer.</text>
</comment>
<feature type="region of interest" description="Disordered" evidence="13">
    <location>
        <begin position="1"/>
        <end position="63"/>
    </location>
</feature>
<dbReference type="KEGG" id="dku:Desku_2661"/>
<keyword evidence="6 10" id="KW-0143">Chaperone</keyword>
<dbReference type="NCBIfam" id="NF010738">
    <property type="entry name" value="PRK14140.1"/>
    <property type="match status" value="1"/>
</dbReference>
<dbReference type="InterPro" id="IPR000740">
    <property type="entry name" value="GrpE"/>
</dbReference>
<dbReference type="RefSeq" id="WP_013823695.1">
    <property type="nucleotide sequence ID" value="NC_015573.1"/>
</dbReference>
<sequence>MEEQKVPQNIEAEETRPAGAVQESPPAGESGSEAQNTPAGQGGLPDDGQQPAGESREEVDVKELEQRLAEQTALAQDYFQRLARMQADFENYRRRMNREREEWFKYASQSLVAELLSVLDNFERALAAREEDPARVVAGVEMIYRQLKEILTKEGLSPVPAVNEPFDPAKHEAIMQEETDAYPDNTVIEELRRGYYFKDRLLRPAMVKVARAVSVQEQQKEHNNHSKPENEEENKENNQTSSVC</sequence>
<dbReference type="GO" id="GO:0005737">
    <property type="term" value="C:cytoplasm"/>
    <property type="evidence" value="ECO:0007669"/>
    <property type="project" value="UniProtKB-SubCell"/>
</dbReference>
<comment type="function">
    <text evidence="7 10 11">Participates actively in the response to hyperosmotic and heat shock by preventing the aggregation of stress-denatured proteins, in association with DnaK and GrpE. It is the nucleotide exchange factor for DnaK and may function as a thermosensor. Unfolded proteins bind initially to DnaJ; upon interaction with the DnaJ-bound protein, DnaK hydrolyzes its bound ATP, resulting in the formation of a stable complex. GrpE releases ADP from DnaK; ATP binding to DnaK triggers the release of the substrate protein, thus completing the reaction cycle. Several rounds of ATP-dependent interactions between DnaJ, DnaK and GrpE are required for fully efficient folding.</text>
</comment>
<keyword evidence="5 10" id="KW-0346">Stress response</keyword>
<feature type="compositionally biased region" description="Basic and acidic residues" evidence="13">
    <location>
        <begin position="218"/>
        <end position="229"/>
    </location>
</feature>
<evidence type="ECO:0000313" key="14">
    <source>
        <dbReference type="EMBL" id="AEG16184.1"/>
    </source>
</evidence>
<evidence type="ECO:0000256" key="8">
    <source>
        <dbReference type="ARBA" id="ARBA00072274"/>
    </source>
</evidence>
<dbReference type="Gene3D" id="2.30.22.10">
    <property type="entry name" value="Head domain of nucleotide exchange factor GrpE"/>
    <property type="match status" value="1"/>
</dbReference>
<evidence type="ECO:0000256" key="4">
    <source>
        <dbReference type="ARBA" id="ARBA00022490"/>
    </source>
</evidence>
<dbReference type="InterPro" id="IPR009012">
    <property type="entry name" value="GrpE_head"/>
</dbReference>
<dbReference type="Pfam" id="PF01025">
    <property type="entry name" value="GrpE"/>
    <property type="match status" value="1"/>
</dbReference>
<keyword evidence="15" id="KW-1185">Reference proteome</keyword>
<dbReference type="AlphaFoldDB" id="A0AAU8PBM5"/>
<dbReference type="EMBL" id="CP002770">
    <property type="protein sequence ID" value="AEG16184.1"/>
    <property type="molecule type" value="Genomic_DNA"/>
</dbReference>
<dbReference type="GO" id="GO:0000774">
    <property type="term" value="F:adenyl-nucleotide exchange factor activity"/>
    <property type="evidence" value="ECO:0007669"/>
    <property type="project" value="InterPro"/>
</dbReference>
<dbReference type="PANTHER" id="PTHR21237:SF23">
    <property type="entry name" value="GRPE PROTEIN HOMOLOG, MITOCHONDRIAL"/>
    <property type="match status" value="1"/>
</dbReference>
<dbReference type="Proteomes" id="UP000009229">
    <property type="component" value="Chromosome"/>
</dbReference>
<dbReference type="CDD" id="cd00446">
    <property type="entry name" value="GrpE"/>
    <property type="match status" value="1"/>
</dbReference>
<comment type="subcellular location">
    <subcellularLocation>
        <location evidence="1 10">Cytoplasm</location>
    </subcellularLocation>
</comment>
<evidence type="ECO:0000256" key="6">
    <source>
        <dbReference type="ARBA" id="ARBA00023186"/>
    </source>
</evidence>
<organism evidence="14 15">
    <name type="scientific">Desulfofundulus kuznetsovii (strain DSM 6115 / VKM B-1805 / 17)</name>
    <name type="common">Desulfotomaculum kuznetsovii</name>
    <dbReference type="NCBI Taxonomy" id="760568"/>
    <lineage>
        <taxon>Bacteria</taxon>
        <taxon>Bacillati</taxon>
        <taxon>Bacillota</taxon>
        <taxon>Clostridia</taxon>
        <taxon>Eubacteriales</taxon>
        <taxon>Peptococcaceae</taxon>
        <taxon>Desulfofundulus</taxon>
    </lineage>
</organism>
<dbReference type="Gene3D" id="3.90.20.20">
    <property type="match status" value="1"/>
</dbReference>
<proteinExistence type="inferred from homology"/>
<dbReference type="GO" id="GO:0042803">
    <property type="term" value="F:protein homodimerization activity"/>
    <property type="evidence" value="ECO:0007669"/>
    <property type="project" value="InterPro"/>
</dbReference>
<dbReference type="HAMAP" id="MF_01151">
    <property type="entry name" value="GrpE"/>
    <property type="match status" value="1"/>
</dbReference>
<protein>
    <recommendedName>
        <fullName evidence="8 10">Protein GrpE</fullName>
    </recommendedName>
    <alternativeName>
        <fullName evidence="9 10">HSP-70 cofactor</fullName>
    </alternativeName>
</protein>
<dbReference type="SUPFAM" id="SSF51064">
    <property type="entry name" value="Head domain of nucleotide exchange factor GrpE"/>
    <property type="match status" value="1"/>
</dbReference>
<evidence type="ECO:0000256" key="10">
    <source>
        <dbReference type="HAMAP-Rule" id="MF_01151"/>
    </source>
</evidence>
<evidence type="ECO:0000256" key="3">
    <source>
        <dbReference type="ARBA" id="ARBA00011738"/>
    </source>
</evidence>
<feature type="region of interest" description="Disordered" evidence="13">
    <location>
        <begin position="213"/>
        <end position="244"/>
    </location>
</feature>
<evidence type="ECO:0000256" key="13">
    <source>
        <dbReference type="SAM" id="MobiDB-lite"/>
    </source>
</evidence>
<dbReference type="FunFam" id="2.30.22.10:FF:000001">
    <property type="entry name" value="Protein GrpE"/>
    <property type="match status" value="1"/>
</dbReference>
<evidence type="ECO:0000256" key="11">
    <source>
        <dbReference type="RuleBase" id="RU000639"/>
    </source>
</evidence>
<dbReference type="PROSITE" id="PS01071">
    <property type="entry name" value="GRPE"/>
    <property type="match status" value="1"/>
</dbReference>
<gene>
    <name evidence="10" type="primary">grpE</name>
    <name evidence="14" type="ordered locus">Desku_2661</name>
</gene>